<dbReference type="EC" id="2.7.7.41" evidence="6 16"/>
<evidence type="ECO:0000313" key="19">
    <source>
        <dbReference type="EMBL" id="KAG9068172.1"/>
    </source>
</evidence>
<dbReference type="OrthoDB" id="10260889at2759"/>
<evidence type="ECO:0000256" key="5">
    <source>
        <dbReference type="ARBA" id="ARBA00010185"/>
    </source>
</evidence>
<evidence type="ECO:0000256" key="14">
    <source>
        <dbReference type="ARBA" id="ARBA00023209"/>
    </source>
</evidence>
<keyword evidence="14" id="KW-0594">Phospholipid biosynthesis</keyword>
<keyword evidence="7" id="KW-0444">Lipid biosynthesis</keyword>
<dbReference type="Proteomes" id="UP000707451">
    <property type="component" value="Unassembled WGS sequence"/>
</dbReference>
<sequence>MTKSKSPRRGASPPAPSTRSTTTSTINTSIGAAAAALHAATNGSNPSSPSSPPPSPKHLKHHHHNGNGAGPTAASKEVNNHNHNHNHNHSNTRLGQQQQKHKLTAIITDKTTTDDGGAALAGQDRNPSSSTSPLSSFFSTFSTGFSSTTTLCATTGSLGFTAATAATAASGGDESQSSTSLPSPSALGFGYLSANLFDNLHHDLVPTTAGGRDQKLSGQENDRFDSSSSSSSEDDSDTDEDSESDSSVSNYPSEDEDSEEETDLDYDETSEEDEEDSNKSNRATATATGNSINNNIKAVRKRQQPSTLLKRTLNKRHVQRIQEEQKRTSPPSSPVAVASPLLNSNNNIDSSHPLVHHHHHHHTSSETATSGKGSEKEVQPSIRETAVVLLADQSAKAKWANWSTRTLWTLIMIGGFFACFAAGPLFVILLVVMVQGLVYKEVIFLATVPSKEKKLPWFRSMHWYFLFSTNYFFYGESLIHYFQHIVFVDAFLLPFATHHRFISFTLYVIGFVFFVANLKKGHYRFQFSQFAWTHMTLLLVVCQSHFIINNIFEGLIWFFLPASLVIANDIWAYIFGFFMGRTPLIKLSPKKTVEGFVGGWVMTIVFGMLFATFLLKYPYMICPVKDLRASAFSGLTCDPNPVFIPVRYNLKPWMVSLIGHIGFRSTYVMIAPLQWHVIIMACFASLIAPFGGFFASGFKRAFKIKDFGQSIPGHGGITDRMDCQFLMGLFSYMYYQSFIKTSAVTTGLVLSHAIKLKGTDQMELFDHLKQYLIGQGLLDEESCVIMPPKEAWVS</sequence>
<evidence type="ECO:0000256" key="10">
    <source>
        <dbReference type="ARBA" id="ARBA00022695"/>
    </source>
</evidence>
<evidence type="ECO:0000256" key="3">
    <source>
        <dbReference type="ARBA" id="ARBA00005119"/>
    </source>
</evidence>
<name>A0A9P8BWS0_9FUNG</name>
<keyword evidence="15" id="KW-1208">Phospholipid metabolism</keyword>
<keyword evidence="20" id="KW-1185">Reference proteome</keyword>
<evidence type="ECO:0000256" key="15">
    <source>
        <dbReference type="ARBA" id="ARBA00023264"/>
    </source>
</evidence>
<evidence type="ECO:0000256" key="4">
    <source>
        <dbReference type="ARBA" id="ARBA00005189"/>
    </source>
</evidence>
<feature type="compositionally biased region" description="Polar residues" evidence="17">
    <location>
        <begin position="280"/>
        <end position="296"/>
    </location>
</feature>
<dbReference type="InterPro" id="IPR000374">
    <property type="entry name" value="PC_trans"/>
</dbReference>
<evidence type="ECO:0000313" key="20">
    <source>
        <dbReference type="Proteomes" id="UP000707451"/>
    </source>
</evidence>
<evidence type="ECO:0000256" key="9">
    <source>
        <dbReference type="ARBA" id="ARBA00022692"/>
    </source>
</evidence>
<keyword evidence="9 16" id="KW-0812">Transmembrane</keyword>
<comment type="pathway">
    <text evidence="4">Lipid metabolism.</text>
</comment>
<evidence type="ECO:0000256" key="17">
    <source>
        <dbReference type="SAM" id="MobiDB-lite"/>
    </source>
</evidence>
<feature type="transmembrane region" description="Helical" evidence="18">
    <location>
        <begin position="596"/>
        <end position="615"/>
    </location>
</feature>
<feature type="compositionally biased region" description="Acidic residues" evidence="17">
    <location>
        <begin position="232"/>
        <end position="244"/>
    </location>
</feature>
<evidence type="ECO:0000256" key="11">
    <source>
        <dbReference type="ARBA" id="ARBA00022989"/>
    </source>
</evidence>
<comment type="similarity">
    <text evidence="5 16">Belongs to the CDS family.</text>
</comment>
<evidence type="ECO:0000256" key="1">
    <source>
        <dbReference type="ARBA" id="ARBA00001698"/>
    </source>
</evidence>
<organism evidence="19 20">
    <name type="scientific">Linnemannia hyalina</name>
    <dbReference type="NCBI Taxonomy" id="64524"/>
    <lineage>
        <taxon>Eukaryota</taxon>
        <taxon>Fungi</taxon>
        <taxon>Fungi incertae sedis</taxon>
        <taxon>Mucoromycota</taxon>
        <taxon>Mortierellomycotina</taxon>
        <taxon>Mortierellomycetes</taxon>
        <taxon>Mortierellales</taxon>
        <taxon>Mortierellaceae</taxon>
        <taxon>Linnemannia</taxon>
    </lineage>
</organism>
<protein>
    <recommendedName>
        <fullName evidence="6 16">Phosphatidate cytidylyltransferase</fullName>
        <ecNumber evidence="6 16">2.7.7.41</ecNumber>
    </recommendedName>
</protein>
<dbReference type="GO" id="GO:0004605">
    <property type="term" value="F:phosphatidate cytidylyltransferase activity"/>
    <property type="evidence" value="ECO:0007669"/>
    <property type="project" value="UniProtKB-EC"/>
</dbReference>
<keyword evidence="11 18" id="KW-1133">Transmembrane helix</keyword>
<evidence type="ECO:0000256" key="16">
    <source>
        <dbReference type="RuleBase" id="RU003938"/>
    </source>
</evidence>
<evidence type="ECO:0000256" key="7">
    <source>
        <dbReference type="ARBA" id="ARBA00022516"/>
    </source>
</evidence>
<feature type="compositionally biased region" description="Acidic residues" evidence="17">
    <location>
        <begin position="253"/>
        <end position="276"/>
    </location>
</feature>
<feature type="region of interest" description="Disordered" evidence="17">
    <location>
        <begin position="1"/>
        <end position="134"/>
    </location>
</feature>
<keyword evidence="12" id="KW-0443">Lipid metabolism</keyword>
<comment type="subcellular location">
    <subcellularLocation>
        <location evidence="2">Membrane</location>
        <topology evidence="2">Multi-pass membrane protein</topology>
    </subcellularLocation>
</comment>
<feature type="transmembrane region" description="Helical" evidence="18">
    <location>
        <begin position="673"/>
        <end position="695"/>
    </location>
</feature>
<dbReference type="AlphaFoldDB" id="A0A9P8BWS0"/>
<evidence type="ECO:0000256" key="13">
    <source>
        <dbReference type="ARBA" id="ARBA00023136"/>
    </source>
</evidence>
<keyword evidence="10 16" id="KW-0548">Nucleotidyltransferase</keyword>
<feature type="region of interest" description="Disordered" evidence="17">
    <location>
        <begin position="208"/>
        <end position="377"/>
    </location>
</feature>
<dbReference type="PROSITE" id="PS01315">
    <property type="entry name" value="CDS"/>
    <property type="match status" value="1"/>
</dbReference>
<gene>
    <name evidence="19" type="ORF">KI688_011767</name>
</gene>
<dbReference type="EMBL" id="JAHRHY010000007">
    <property type="protein sequence ID" value="KAG9068172.1"/>
    <property type="molecule type" value="Genomic_DNA"/>
</dbReference>
<evidence type="ECO:0000256" key="6">
    <source>
        <dbReference type="ARBA" id="ARBA00012487"/>
    </source>
</evidence>
<dbReference type="GO" id="GO:0005789">
    <property type="term" value="C:endoplasmic reticulum membrane"/>
    <property type="evidence" value="ECO:0007669"/>
    <property type="project" value="TreeGrafter"/>
</dbReference>
<feature type="transmembrane region" description="Helical" evidence="18">
    <location>
        <begin position="530"/>
        <end position="548"/>
    </location>
</feature>
<feature type="transmembrane region" description="Helical" evidence="18">
    <location>
        <begin position="463"/>
        <end position="481"/>
    </location>
</feature>
<feature type="transmembrane region" description="Helical" evidence="18">
    <location>
        <begin position="407"/>
        <end position="434"/>
    </location>
</feature>
<dbReference type="Pfam" id="PF01148">
    <property type="entry name" value="CTP_transf_1"/>
    <property type="match status" value="1"/>
</dbReference>
<feature type="compositionally biased region" description="Low complexity" evidence="17">
    <location>
        <begin position="104"/>
        <end position="134"/>
    </location>
</feature>
<feature type="transmembrane region" description="Helical" evidence="18">
    <location>
        <begin position="554"/>
        <end position="575"/>
    </location>
</feature>
<feature type="transmembrane region" description="Helical" evidence="18">
    <location>
        <begin position="501"/>
        <end position="518"/>
    </location>
</feature>
<proteinExistence type="inferred from homology"/>
<evidence type="ECO:0000256" key="2">
    <source>
        <dbReference type="ARBA" id="ARBA00004141"/>
    </source>
</evidence>
<dbReference type="GO" id="GO:0008654">
    <property type="term" value="P:phospholipid biosynthetic process"/>
    <property type="evidence" value="ECO:0007669"/>
    <property type="project" value="UniProtKB-KW"/>
</dbReference>
<comment type="caution">
    <text evidence="19">The sequence shown here is derived from an EMBL/GenBank/DDBJ whole genome shotgun (WGS) entry which is preliminary data.</text>
</comment>
<comment type="catalytic activity">
    <reaction evidence="1 16">
        <text>a 1,2-diacyl-sn-glycero-3-phosphate + CTP + H(+) = a CDP-1,2-diacyl-sn-glycerol + diphosphate</text>
        <dbReference type="Rhea" id="RHEA:16229"/>
        <dbReference type="ChEBI" id="CHEBI:15378"/>
        <dbReference type="ChEBI" id="CHEBI:33019"/>
        <dbReference type="ChEBI" id="CHEBI:37563"/>
        <dbReference type="ChEBI" id="CHEBI:58332"/>
        <dbReference type="ChEBI" id="CHEBI:58608"/>
        <dbReference type="EC" id="2.7.7.41"/>
    </reaction>
</comment>
<dbReference type="InterPro" id="IPR016720">
    <property type="entry name" value="PC_Trfase_euk"/>
</dbReference>
<dbReference type="PANTHER" id="PTHR13773:SF8">
    <property type="entry name" value="PHOSPHATIDATE CYTIDYLYLTRANSFERASE, PHOTORECEPTOR-SPECIFIC"/>
    <property type="match status" value="1"/>
</dbReference>
<evidence type="ECO:0000256" key="12">
    <source>
        <dbReference type="ARBA" id="ARBA00023098"/>
    </source>
</evidence>
<keyword evidence="13 18" id="KW-0472">Membrane</keyword>
<feature type="compositionally biased region" description="Low complexity" evidence="17">
    <location>
        <begin position="9"/>
        <end position="48"/>
    </location>
</feature>
<feature type="compositionally biased region" description="Basic and acidic residues" evidence="17">
    <location>
        <begin position="212"/>
        <end position="225"/>
    </location>
</feature>
<evidence type="ECO:0000256" key="8">
    <source>
        <dbReference type="ARBA" id="ARBA00022679"/>
    </source>
</evidence>
<dbReference type="PANTHER" id="PTHR13773">
    <property type="entry name" value="PHOSPHATIDATE CYTIDYLYLTRANSFERASE"/>
    <property type="match status" value="1"/>
</dbReference>
<evidence type="ECO:0000256" key="18">
    <source>
        <dbReference type="SAM" id="Phobius"/>
    </source>
</evidence>
<accession>A0A9P8BWS0</accession>
<keyword evidence="8 16" id="KW-0808">Transferase</keyword>
<comment type="pathway">
    <text evidence="3 16">Phospholipid metabolism; CDP-diacylglycerol biosynthesis; CDP-diacylglycerol from sn-glycerol 3-phosphate: step 3/3.</text>
</comment>
<reference evidence="19" key="1">
    <citation type="submission" date="2021-06" db="EMBL/GenBank/DDBJ databases">
        <title>Genome Sequence of Mortierella hyaline Strain SCG-10, a Cold-Adapted, Nitrate-Reducing Fungus Isolated from Soil in Minnesota, USA.</title>
        <authorList>
            <person name="Aldossari N."/>
        </authorList>
    </citation>
    <scope>NUCLEOTIDE SEQUENCE</scope>
    <source>
        <strain evidence="19">SCG-10</strain>
    </source>
</reference>
<feature type="compositionally biased region" description="Polar residues" evidence="17">
    <location>
        <begin position="341"/>
        <end position="350"/>
    </location>
</feature>